<reference evidence="3 4" key="1">
    <citation type="submission" date="2019-01" db="EMBL/GenBank/DDBJ databases">
        <title>Vagococcus silagei sp. nov. isolated from brewer's grain.</title>
        <authorList>
            <person name="Guu J.-R."/>
        </authorList>
    </citation>
    <scope>NUCLEOTIDE SEQUENCE [LARGE SCALE GENOMIC DNA]</scope>
    <source>
        <strain evidence="3 4">2B-2</strain>
    </source>
</reference>
<accession>A0A4S3B0R2</accession>
<keyword evidence="1" id="KW-0472">Membrane</keyword>
<organism evidence="3 4">
    <name type="scientific">Vagococcus silagei</name>
    <dbReference type="NCBI Taxonomy" id="2508885"/>
    <lineage>
        <taxon>Bacteria</taxon>
        <taxon>Bacillati</taxon>
        <taxon>Bacillota</taxon>
        <taxon>Bacilli</taxon>
        <taxon>Lactobacillales</taxon>
        <taxon>Enterococcaceae</taxon>
        <taxon>Vagococcus</taxon>
    </lineage>
</organism>
<keyword evidence="4" id="KW-1185">Reference proteome</keyword>
<dbReference type="AlphaFoldDB" id="A0A4S3B0R2"/>
<name>A0A4S3B0R2_9ENTE</name>
<feature type="transmembrane region" description="Helical" evidence="1">
    <location>
        <begin position="19"/>
        <end position="40"/>
    </location>
</feature>
<comment type="caution">
    <text evidence="3">The sequence shown here is derived from an EMBL/GenBank/DDBJ whole genome shotgun (WGS) entry which is preliminary data.</text>
</comment>
<evidence type="ECO:0000313" key="4">
    <source>
        <dbReference type="Proteomes" id="UP000310506"/>
    </source>
</evidence>
<keyword evidence="1" id="KW-1133">Transmembrane helix</keyword>
<dbReference type="Proteomes" id="UP000310506">
    <property type="component" value="Unassembled WGS sequence"/>
</dbReference>
<dbReference type="EMBL" id="SDGV01000021">
    <property type="protein sequence ID" value="THB60591.1"/>
    <property type="molecule type" value="Genomic_DNA"/>
</dbReference>
<evidence type="ECO:0000313" key="3">
    <source>
        <dbReference type="EMBL" id="THB60591.1"/>
    </source>
</evidence>
<dbReference type="Pfam" id="PF04024">
    <property type="entry name" value="PspC"/>
    <property type="match status" value="1"/>
</dbReference>
<gene>
    <name evidence="3" type="ORF">ESZ54_09620</name>
</gene>
<protein>
    <submittedName>
        <fullName evidence="3">PspC domain-containing protein</fullName>
    </submittedName>
</protein>
<keyword evidence="1" id="KW-0812">Transmembrane</keyword>
<evidence type="ECO:0000259" key="2">
    <source>
        <dbReference type="Pfam" id="PF04024"/>
    </source>
</evidence>
<dbReference type="InterPro" id="IPR007168">
    <property type="entry name" value="Phageshock_PspC_N"/>
</dbReference>
<proteinExistence type="predicted"/>
<sequence>MITGVYGGLDKFGEISSNIFRILFFLPGALLIYITLAIMLPKYLKLT</sequence>
<evidence type="ECO:0000256" key="1">
    <source>
        <dbReference type="SAM" id="Phobius"/>
    </source>
</evidence>
<feature type="domain" description="Phage shock protein PspC N-terminal" evidence="2">
    <location>
        <begin position="1"/>
        <end position="42"/>
    </location>
</feature>